<keyword evidence="2" id="KW-1185">Reference proteome</keyword>
<dbReference type="AlphaFoldDB" id="A0AAJ1WPY2"/>
<dbReference type="GO" id="GO:0016874">
    <property type="term" value="F:ligase activity"/>
    <property type="evidence" value="ECO:0007669"/>
    <property type="project" value="UniProtKB-KW"/>
</dbReference>
<keyword evidence="1" id="KW-0436">Ligase</keyword>
<dbReference type="EMBL" id="JAUSUV010000004">
    <property type="protein sequence ID" value="MDQ0416967.1"/>
    <property type="molecule type" value="Genomic_DNA"/>
</dbReference>
<evidence type="ECO:0000313" key="2">
    <source>
        <dbReference type="Proteomes" id="UP001238450"/>
    </source>
</evidence>
<dbReference type="Proteomes" id="UP001238450">
    <property type="component" value="Unassembled WGS sequence"/>
</dbReference>
<accession>A0AAJ1WPY2</accession>
<name>A0AAJ1WPY2_9BACL</name>
<dbReference type="Gene3D" id="3.30.470.20">
    <property type="entry name" value="ATP-grasp fold, B domain"/>
    <property type="match status" value="1"/>
</dbReference>
<reference evidence="1 2" key="1">
    <citation type="submission" date="2023-07" db="EMBL/GenBank/DDBJ databases">
        <title>Genomic Encyclopedia of Type Strains, Phase IV (KMG-IV): sequencing the most valuable type-strain genomes for metagenomic binning, comparative biology and taxonomic classification.</title>
        <authorList>
            <person name="Goeker M."/>
        </authorList>
    </citation>
    <scope>NUCLEOTIDE SEQUENCE [LARGE SCALE GENOMIC DNA]</scope>
    <source>
        <strain evidence="1 2">DSM 46876</strain>
    </source>
</reference>
<dbReference type="Pfam" id="PF14398">
    <property type="entry name" value="ATPgrasp_YheCD"/>
    <property type="match status" value="1"/>
</dbReference>
<dbReference type="SUPFAM" id="SSF56059">
    <property type="entry name" value="Glutathione synthetase ATP-binding domain-like"/>
    <property type="match status" value="1"/>
</dbReference>
<organism evidence="1 2">
    <name type="scientific">Croceifilum oryzae</name>
    <dbReference type="NCBI Taxonomy" id="1553429"/>
    <lineage>
        <taxon>Bacteria</taxon>
        <taxon>Bacillati</taxon>
        <taxon>Bacillota</taxon>
        <taxon>Bacilli</taxon>
        <taxon>Bacillales</taxon>
        <taxon>Thermoactinomycetaceae</taxon>
        <taxon>Croceifilum</taxon>
    </lineage>
</organism>
<gene>
    <name evidence="1" type="ORF">J2Z48_001139</name>
</gene>
<comment type="caution">
    <text evidence="1">The sequence shown here is derived from an EMBL/GenBank/DDBJ whole genome shotgun (WGS) entry which is preliminary data.</text>
</comment>
<dbReference type="InterPro" id="IPR026838">
    <property type="entry name" value="YheC/D"/>
</dbReference>
<protein>
    <submittedName>
        <fullName evidence="1">Glutathione synthase/RimK-type ligase-like ATP-grasp enzyme</fullName>
    </submittedName>
</protein>
<dbReference type="RefSeq" id="WP_307251651.1">
    <property type="nucleotide sequence ID" value="NZ_JAUSUV010000004.1"/>
</dbReference>
<evidence type="ECO:0000313" key="1">
    <source>
        <dbReference type="EMBL" id="MDQ0416967.1"/>
    </source>
</evidence>
<proteinExistence type="predicted"/>
<sequence>MKRYSFRLSSKWTKTLALSKNNQLKANIPTTGMWSKENLQDFLTAYQMVYIKPDLGSQGRGIIRVSIKEGKYEVRYEKITRIFSNFNPLCKFISKYTGKEKYLIQQGINMLTHKKSSFDFRIMVQHNPSKQWEVTGIAGRVGNKKLVVTNGSKGATIKPIETLLAPYIPHGKLHPYIRQLEAFSVSIGNHLEKVYPSIREIGLDIALDSDLKPWILEFNTSPGLHPFARLPDRRALYKMIRYGKTYGRNKYLY</sequence>